<dbReference type="GO" id="GO:0005730">
    <property type="term" value="C:nucleolus"/>
    <property type="evidence" value="ECO:0007669"/>
    <property type="project" value="UniProtKB-SubCell"/>
</dbReference>
<dbReference type="Pfam" id="PF21262">
    <property type="entry name" value="RRP40_S1"/>
    <property type="match status" value="1"/>
</dbReference>
<dbReference type="InterPro" id="IPR041054">
    <property type="entry name" value="Rrp40_N_euk"/>
</dbReference>
<dbReference type="InterPro" id="IPR037319">
    <property type="entry name" value="Rrp40_S1"/>
</dbReference>
<dbReference type="GO" id="GO:0000177">
    <property type="term" value="C:cytoplasmic exosome (RNase complex)"/>
    <property type="evidence" value="ECO:0007669"/>
    <property type="project" value="TreeGrafter"/>
</dbReference>
<dbReference type="InterPro" id="IPR026699">
    <property type="entry name" value="Exosome_RNA_bind1/RRP40/RRP4"/>
</dbReference>
<accession>A0AAJ6VV63</accession>
<proteinExistence type="inferred from homology"/>
<evidence type="ECO:0000256" key="2">
    <source>
        <dbReference type="ARBA" id="ARBA00004604"/>
    </source>
</evidence>
<keyword evidence="8" id="KW-0539">Nucleus</keyword>
<organism evidence="12 13">
    <name type="scientific">Galendromus occidentalis</name>
    <name type="common">western predatory mite</name>
    <dbReference type="NCBI Taxonomy" id="34638"/>
    <lineage>
        <taxon>Eukaryota</taxon>
        <taxon>Metazoa</taxon>
        <taxon>Ecdysozoa</taxon>
        <taxon>Arthropoda</taxon>
        <taxon>Chelicerata</taxon>
        <taxon>Arachnida</taxon>
        <taxon>Acari</taxon>
        <taxon>Parasitiformes</taxon>
        <taxon>Mesostigmata</taxon>
        <taxon>Gamasina</taxon>
        <taxon>Phytoseioidea</taxon>
        <taxon>Phytoseiidae</taxon>
        <taxon>Typhlodrominae</taxon>
        <taxon>Galendromus</taxon>
    </lineage>
</organism>
<evidence type="ECO:0000256" key="4">
    <source>
        <dbReference type="ARBA" id="ARBA00022490"/>
    </source>
</evidence>
<dbReference type="Gene3D" id="3.30.1370.10">
    <property type="entry name" value="K Homology domain, type 1"/>
    <property type="match status" value="1"/>
</dbReference>
<dbReference type="Gene3D" id="2.40.50.100">
    <property type="match status" value="1"/>
</dbReference>
<name>A0AAJ6VV63_9ACAR</name>
<reference evidence="13" key="1">
    <citation type="submission" date="2025-08" db="UniProtKB">
        <authorList>
            <consortium name="RefSeq"/>
        </authorList>
    </citation>
    <scope>IDENTIFICATION</scope>
</reference>
<evidence type="ECO:0000256" key="5">
    <source>
        <dbReference type="ARBA" id="ARBA00022552"/>
    </source>
</evidence>
<dbReference type="SUPFAM" id="SSF54791">
    <property type="entry name" value="Eukaryotic type KH-domain (KH-domain type I)"/>
    <property type="match status" value="1"/>
</dbReference>
<dbReference type="Pfam" id="PF15985">
    <property type="entry name" value="KH_6"/>
    <property type="match status" value="1"/>
</dbReference>
<evidence type="ECO:0000256" key="6">
    <source>
        <dbReference type="ARBA" id="ARBA00022835"/>
    </source>
</evidence>
<evidence type="ECO:0000313" key="12">
    <source>
        <dbReference type="Proteomes" id="UP000694867"/>
    </source>
</evidence>
<dbReference type="FunFam" id="2.40.50.140:FF:000112">
    <property type="entry name" value="Exosome complex component RRP40"/>
    <property type="match status" value="1"/>
</dbReference>
<dbReference type="GO" id="GO:0010468">
    <property type="term" value="P:regulation of gene expression"/>
    <property type="evidence" value="ECO:0007669"/>
    <property type="project" value="UniProtKB-ARBA"/>
</dbReference>
<dbReference type="SUPFAM" id="SSF110324">
    <property type="entry name" value="Ribosomal L27 protein-like"/>
    <property type="match status" value="1"/>
</dbReference>
<feature type="domain" description="K Homology" evidence="10">
    <location>
        <begin position="154"/>
        <end position="199"/>
    </location>
</feature>
<dbReference type="GeneID" id="100903392"/>
<dbReference type="GO" id="GO:0034475">
    <property type="term" value="P:U4 snRNA 3'-end processing"/>
    <property type="evidence" value="ECO:0007669"/>
    <property type="project" value="TreeGrafter"/>
</dbReference>
<dbReference type="RefSeq" id="XP_003738104.1">
    <property type="nucleotide sequence ID" value="XM_003738056.2"/>
</dbReference>
<dbReference type="InterPro" id="IPR004088">
    <property type="entry name" value="KH_dom_type_1"/>
</dbReference>
<evidence type="ECO:0000259" key="11">
    <source>
        <dbReference type="Pfam" id="PF18311"/>
    </source>
</evidence>
<dbReference type="CTD" id="319033"/>
<keyword evidence="6" id="KW-0271">Exosome</keyword>
<keyword evidence="5" id="KW-0698">rRNA processing</keyword>
<dbReference type="GO" id="GO:0003723">
    <property type="term" value="F:RNA binding"/>
    <property type="evidence" value="ECO:0007669"/>
    <property type="project" value="UniProtKB-KW"/>
</dbReference>
<evidence type="ECO:0000256" key="9">
    <source>
        <dbReference type="ARBA" id="ARBA00030615"/>
    </source>
</evidence>
<dbReference type="Gene3D" id="2.40.50.140">
    <property type="entry name" value="Nucleic acid-binding proteins"/>
    <property type="match status" value="1"/>
</dbReference>
<comment type="similarity">
    <text evidence="3">Belongs to the RRP40 family.</text>
</comment>
<dbReference type="GO" id="GO:0071038">
    <property type="term" value="P:TRAMP-dependent tRNA surveillance pathway"/>
    <property type="evidence" value="ECO:0007669"/>
    <property type="project" value="TreeGrafter"/>
</dbReference>
<dbReference type="GO" id="GO:0071035">
    <property type="term" value="P:nuclear polyadenylation-dependent rRNA catabolic process"/>
    <property type="evidence" value="ECO:0007669"/>
    <property type="project" value="TreeGrafter"/>
</dbReference>
<comment type="subcellular location">
    <subcellularLocation>
        <location evidence="1">Cytoplasm</location>
    </subcellularLocation>
    <subcellularLocation>
        <location evidence="2">Nucleus</location>
        <location evidence="2">Nucleolus</location>
    </subcellularLocation>
</comment>
<dbReference type="PANTHER" id="PTHR21321">
    <property type="entry name" value="PNAS-3 RELATED"/>
    <property type="match status" value="1"/>
</dbReference>
<dbReference type="PANTHER" id="PTHR21321:SF1">
    <property type="entry name" value="EXOSOME COMPLEX COMPONENT RRP40"/>
    <property type="match status" value="1"/>
</dbReference>
<dbReference type="CDD" id="cd05790">
    <property type="entry name" value="S1_Rrp40"/>
    <property type="match status" value="1"/>
</dbReference>
<evidence type="ECO:0000256" key="7">
    <source>
        <dbReference type="ARBA" id="ARBA00022884"/>
    </source>
</evidence>
<dbReference type="InterPro" id="IPR049469">
    <property type="entry name" value="RRP40_KH-I"/>
</dbReference>
<evidence type="ECO:0000313" key="13">
    <source>
        <dbReference type="RefSeq" id="XP_003738104.1"/>
    </source>
</evidence>
<gene>
    <name evidence="13" type="primary">LOC100903392</name>
</gene>
<evidence type="ECO:0000256" key="8">
    <source>
        <dbReference type="ARBA" id="ARBA00023242"/>
    </source>
</evidence>
<keyword evidence="4" id="KW-0963">Cytoplasm</keyword>
<evidence type="ECO:0000256" key="1">
    <source>
        <dbReference type="ARBA" id="ARBA00004496"/>
    </source>
</evidence>
<dbReference type="InterPro" id="IPR012340">
    <property type="entry name" value="NA-bd_OB-fold"/>
</dbReference>
<evidence type="ECO:0000256" key="3">
    <source>
        <dbReference type="ARBA" id="ARBA00007841"/>
    </source>
</evidence>
<dbReference type="GO" id="GO:0071051">
    <property type="term" value="P:poly(A)-dependent snoRNA 3'-end processing"/>
    <property type="evidence" value="ECO:0007669"/>
    <property type="project" value="TreeGrafter"/>
</dbReference>
<dbReference type="SUPFAM" id="SSF50249">
    <property type="entry name" value="Nucleic acid-binding proteins"/>
    <property type="match status" value="1"/>
</dbReference>
<dbReference type="GO" id="GO:0000176">
    <property type="term" value="C:nuclear exosome (RNase complex)"/>
    <property type="evidence" value="ECO:0007669"/>
    <property type="project" value="TreeGrafter"/>
</dbReference>
<dbReference type="InterPro" id="IPR036612">
    <property type="entry name" value="KH_dom_type_1_sf"/>
</dbReference>
<dbReference type="AlphaFoldDB" id="A0AAJ6VV63"/>
<keyword evidence="7" id="KW-0694">RNA-binding</keyword>
<sequence length="231" mass="25274">MSTCTGIVAVPGDRVEVNEKNSPVVLGPGLLQDNDNRVVALRAGILHFKSPRTYWLESHIKKYWPARGDCVIGCILQKAGENYRVNIWGPEPATLSPFSFEGATKRNKPNLKPGNLIYCQVLAAHKAMEPEVVCINSYGRKGAFGVLESDTSNLITLPLEVIHLLLSKNCPLLTTLGRKLQYEVAIGQNGKVWVNGNSVKNTLAICSALKACCKLSIEQIREMCQRIAGTS</sequence>
<protein>
    <recommendedName>
        <fullName evidence="9">Ribosomal RNA-processing protein 40</fullName>
    </recommendedName>
</protein>
<feature type="domain" description="Exosome complex exonuclease Rrp40 N-terminal" evidence="11">
    <location>
        <begin position="24"/>
        <end position="59"/>
    </location>
</feature>
<keyword evidence="12" id="KW-1185">Reference proteome</keyword>
<evidence type="ECO:0000259" key="10">
    <source>
        <dbReference type="Pfam" id="PF15985"/>
    </source>
</evidence>
<dbReference type="CDD" id="cd22526">
    <property type="entry name" value="KH-I_Rrp40"/>
    <property type="match status" value="1"/>
</dbReference>
<dbReference type="GO" id="GO:0071034">
    <property type="term" value="P:CUT catabolic process"/>
    <property type="evidence" value="ECO:0007669"/>
    <property type="project" value="TreeGrafter"/>
</dbReference>
<dbReference type="Proteomes" id="UP000694867">
    <property type="component" value="Unplaced"/>
</dbReference>
<dbReference type="Pfam" id="PF18311">
    <property type="entry name" value="Rrp40_N"/>
    <property type="match status" value="1"/>
</dbReference>
<dbReference type="GO" id="GO:0000467">
    <property type="term" value="P:exonucleolytic trimming to generate mature 3'-end of 5.8S rRNA from tricistronic rRNA transcript (SSU-rRNA, 5.8S rRNA, LSU-rRNA)"/>
    <property type="evidence" value="ECO:0007669"/>
    <property type="project" value="TreeGrafter"/>
</dbReference>
<dbReference type="KEGG" id="goe:100903392"/>